<gene>
    <name evidence="1" type="ORF">POL67_35625</name>
</gene>
<protein>
    <recommendedName>
        <fullName evidence="3">Gingipain domain-containing protein</fullName>
    </recommendedName>
</protein>
<comment type="caution">
    <text evidence="1">The sequence shown here is derived from an EMBL/GenBank/DDBJ whole genome shotgun (WGS) entry which is preliminary data.</text>
</comment>
<accession>A0ABT5EY18</accession>
<evidence type="ECO:0008006" key="3">
    <source>
        <dbReference type="Google" id="ProtNLM"/>
    </source>
</evidence>
<sequence length="560" mass="60456">MTDIQLFLAHADDHRPLLDEGLPLAATLDAPAQDAPPEASERLANVDAPADALPEQRWALVAPKGSAGDRLLSLVAPLRKKREEEQGEDALVYRVDPGMDPVAAAAWIQKEYREAVGRREAARPRYLALLGGPELISWDLQQMLGGETFVGRLAFGEDRGYEAYVEKALRWANAVEAPRARALYHAVLDGTRAMQEGHRYLVQPSLDIARQGQAAGTFDADGIVEIPTDPMGTALDLTSAAGVLLREAARTRAGMLFTMSHGAGIPRAGWRSREEQHAHQGALVLGRAGDLLTANDISHGPFLPGGVWFLFACYGAGTPLRSAYLPWLTRLHELGVVGDAADEALAALPRGGDPPFVAALPQAALANPEGPLGVVGHVDLAWTWSFLDYDVDGGGLVPRSRAERFQGILQAFVHGHRFGVAHHELARFFRSVSTELTISYEERAHRASLSSAFVEDLASKVRRANLWMQRQDLSAYVLLGDPAARLPIGRCPAGIQRGAPRGAGSGSSEESLRREEAVLAVLRGTGTATTMALRHGVTRDEVERWVEVFVEAGRAALTKV</sequence>
<proteinExistence type="predicted"/>
<keyword evidence="2" id="KW-1185">Reference proteome</keyword>
<dbReference type="RefSeq" id="WP_271925088.1">
    <property type="nucleotide sequence ID" value="NZ_JAQNDO010000001.1"/>
</dbReference>
<organism evidence="1 2">
    <name type="scientific">Polyangium mundeleinium</name>
    <dbReference type="NCBI Taxonomy" id="2995306"/>
    <lineage>
        <taxon>Bacteria</taxon>
        <taxon>Pseudomonadati</taxon>
        <taxon>Myxococcota</taxon>
        <taxon>Polyangia</taxon>
        <taxon>Polyangiales</taxon>
        <taxon>Polyangiaceae</taxon>
        <taxon>Polyangium</taxon>
    </lineage>
</organism>
<evidence type="ECO:0000313" key="1">
    <source>
        <dbReference type="EMBL" id="MDC0746713.1"/>
    </source>
</evidence>
<dbReference type="InterPro" id="IPR010921">
    <property type="entry name" value="Trp_repressor/repl_initiator"/>
</dbReference>
<name>A0ABT5EY18_9BACT</name>
<dbReference type="EMBL" id="JAQNDO010000001">
    <property type="protein sequence ID" value="MDC0746713.1"/>
    <property type="molecule type" value="Genomic_DNA"/>
</dbReference>
<dbReference type="Proteomes" id="UP001221411">
    <property type="component" value="Unassembled WGS sequence"/>
</dbReference>
<reference evidence="1 2" key="1">
    <citation type="submission" date="2022-11" db="EMBL/GenBank/DDBJ databases">
        <title>Minimal conservation of predation-associated metabolite biosynthetic gene clusters underscores biosynthetic potential of Myxococcota including descriptions for ten novel species: Archangium lansinium sp. nov., Myxococcus landrumus sp. nov., Nannocystis bai.</title>
        <authorList>
            <person name="Ahearne A."/>
            <person name="Stevens C."/>
            <person name="Dowd S."/>
        </authorList>
    </citation>
    <scope>NUCLEOTIDE SEQUENCE [LARGE SCALE GENOMIC DNA]</scope>
    <source>
        <strain evidence="1 2">RJM3</strain>
    </source>
</reference>
<evidence type="ECO:0000313" key="2">
    <source>
        <dbReference type="Proteomes" id="UP001221411"/>
    </source>
</evidence>
<dbReference type="SUPFAM" id="SSF48295">
    <property type="entry name" value="TrpR-like"/>
    <property type="match status" value="1"/>
</dbReference>